<dbReference type="KEGG" id="elio:KO353_01130"/>
<dbReference type="Pfam" id="PF01019">
    <property type="entry name" value="G_glu_transpept"/>
    <property type="match status" value="1"/>
</dbReference>
<evidence type="ECO:0000313" key="1">
    <source>
        <dbReference type="EMBL" id="QXM24906.1"/>
    </source>
</evidence>
<dbReference type="Proteomes" id="UP000694001">
    <property type="component" value="Chromosome"/>
</dbReference>
<dbReference type="PANTHER" id="PTHR43881">
    <property type="entry name" value="GAMMA-GLUTAMYLTRANSPEPTIDASE (AFU_ORTHOLOGUE AFUA_4G13580)"/>
    <property type="match status" value="1"/>
</dbReference>
<name>A0A975U4I9_9PROT</name>
<protein>
    <submittedName>
        <fullName evidence="1">Gamma-glutamyltransferase family protein</fullName>
    </submittedName>
</protein>
<evidence type="ECO:0000313" key="2">
    <source>
        <dbReference type="Proteomes" id="UP000694001"/>
    </source>
</evidence>
<reference evidence="1" key="1">
    <citation type="submission" date="2021-06" db="EMBL/GenBank/DDBJ databases">
        <title>Elioraea tepida, sp. nov., a moderately thermophilic aerobic anoxygenic phototrophic bacterium isolated from an alkaline siliceous hot spring mat community in Yellowstone National Park, WY, USA.</title>
        <authorList>
            <person name="Saini M.K."/>
            <person name="Yoshida S."/>
            <person name="Sebastian A."/>
            <person name="Hirose S."/>
            <person name="Hara E."/>
            <person name="Tamaki H."/>
            <person name="Soulier N.T."/>
            <person name="Albert I."/>
            <person name="Hanada S."/>
            <person name="Bryant D.A."/>
            <person name="Tank M."/>
        </authorList>
    </citation>
    <scope>NUCLEOTIDE SEQUENCE</scope>
    <source>
        <strain evidence="1">MS-P2</strain>
    </source>
</reference>
<dbReference type="InterPro" id="IPR052896">
    <property type="entry name" value="GGT-like_enzyme"/>
</dbReference>
<proteinExistence type="predicted"/>
<organism evidence="1 2">
    <name type="scientific">Elioraea tepida</name>
    <dbReference type="NCBI Taxonomy" id="2843330"/>
    <lineage>
        <taxon>Bacteria</taxon>
        <taxon>Pseudomonadati</taxon>
        <taxon>Pseudomonadota</taxon>
        <taxon>Alphaproteobacteria</taxon>
        <taxon>Acetobacterales</taxon>
        <taxon>Elioraeaceae</taxon>
        <taxon>Elioraea</taxon>
    </lineage>
</organism>
<keyword evidence="2" id="KW-1185">Reference proteome</keyword>
<gene>
    <name evidence="1" type="ORF">KO353_01130</name>
</gene>
<dbReference type="PANTHER" id="PTHR43881:SF1">
    <property type="entry name" value="GAMMA-GLUTAMYLTRANSPEPTIDASE (AFU_ORTHOLOGUE AFUA_4G13580)"/>
    <property type="match status" value="1"/>
</dbReference>
<dbReference type="EMBL" id="CP076448">
    <property type="protein sequence ID" value="QXM24906.1"/>
    <property type="molecule type" value="Genomic_DNA"/>
</dbReference>
<sequence>MSWSPTFTTRPEILGTFGVVASTHWLASAAGMGVLERGGNAFDAAVAAGFVLQVAEPHLNGPLGDVPILLHSAAENRQSVICGQGPAPAAATIAKLRDELGHELIPGTGLLPAVVPGAFDAWMLMLRDWGTISLREALAPAISYARHGVPVVPRISATISTMQPLFTAAWTSSAAVFLPGGEVPEPGTLFRNTALAETYERVLREGESAGADRVAQIEAARRAWYRGFVAEAIDRFCRGTDVLDVSGRTHRGLLTADDLARWQARYEEPLAYTYRGVTVLKCGPWSQGPAYLQTLALLKGFDLDATSPLDPHFLHCIIEAQKLAFADREAWYGDPDFVDVPLAHLLSDDYNDHRRRLIGETASFELRPGRVPGRVTPWVDHAARHRDAASYGSNTGAGEPTVARLGAIGGDTCHVDVIDRHGNMVSATPSGGWLQSSPVIPELGVPLGTRGQMFWLREDHPNGLAPGKRPRTTLSPSMALKDGRAWMAYGTPGGEQQDQWSLAFLLRMIHHRFDIQQAIDAPAFHCEHWPSSFWPRPARPGRVVIEERFGPEVAEALARRGHDVEVGGPWSEGRLSAARLENGLLKAGANPRGMQGYAVGR</sequence>
<dbReference type="RefSeq" id="WP_218285963.1">
    <property type="nucleotide sequence ID" value="NZ_CP076448.1"/>
</dbReference>
<dbReference type="AlphaFoldDB" id="A0A975U4I9"/>
<accession>A0A975U4I9</accession>